<dbReference type="GO" id="GO:0003677">
    <property type="term" value="F:DNA binding"/>
    <property type="evidence" value="ECO:0007669"/>
    <property type="project" value="TreeGrafter"/>
</dbReference>
<proteinExistence type="predicted"/>
<dbReference type="InterPro" id="IPR051677">
    <property type="entry name" value="AfsR-DnrI-RedD_regulator"/>
</dbReference>
<dbReference type="Proteomes" id="UP000061809">
    <property type="component" value="Chromosome"/>
</dbReference>
<dbReference type="Pfam" id="PF24681">
    <property type="entry name" value="Kelch_KLHDC2_KLHL20_DRC7"/>
    <property type="match status" value="1"/>
</dbReference>
<dbReference type="GO" id="GO:0006355">
    <property type="term" value="P:regulation of DNA-templated transcription"/>
    <property type="evidence" value="ECO:0007669"/>
    <property type="project" value="TreeGrafter"/>
</dbReference>
<sequence length="851" mass="98372">MIMRYIGSFILLLCFLCLRANAQGLEFNTYESETIQKTSYSVFDENPLTFKGHFSISYDLAIQDYGSFGYIFRLKDLKRENADIYSFVFSYDNDERSYLKFNIEAKECLIVDTLCNKKLGPRRWIPIEISFFLKEDSVCLTIDKRQYQSGKLGLSGELTPTIMFGSSKFSEEIPSFAIRNLVISDMNQQINFPLNESSGILVHDKQGKIRGKAINPIWLINKSYYWNLLHSQASESTAGYNYDFNSGNFVYFNSDSLYTLDIRRNIWEGYKHQPLPMKMYLGTNFFYPDSRSVYIYEVDNHADVCTICALNVLTGEVEKVDDKFLPSQRHHHSSYLDTIRNKFYIFGGFGSRKYTNTLEVYDLDQKSWNTIKLKGDFVAPRFFSSMGALNANELLLFGGTGNSSGDQSIGKIYYYDLYKINLKDSTVQKVRDFSYDGAQIVPVRNLLLSDDGASFYTLCYPMQEASSHLQLYKFSLQNDSYEVLGNSIPMESKAILSNANLYYNKETKEFYCCTQEFNERGGESSVTRFYSLSAPAIAENALFLYAVEEGLSLRTVIFVMVVVLILIVGITYYLKRKKEKQPIPKVTPVRETFTQVENKKSPQANALYLFGEFTIIDKKGRDITHLFSSKIKQLFLLTFLNGLGNKEGITSNYIYGLLWPEKELSSAKNLKGVTINRLRKILDDLEGIELVYTNSRYSIQLSETFYCDYQQYLEQMNKIRQSDASQEVSQSLIGILSRGKFLKSIDDSMFDSFKSEQEYELHEMLTIELNNLYMKAAYEQVAQLAEIWLRVDSLNDTALWYMLNACHKLKKEDQAMKKYYLYIAEYNKSMGNNYSYSYSDIIHNDLRTSFQ</sequence>
<evidence type="ECO:0000313" key="5">
    <source>
        <dbReference type="Proteomes" id="UP000061809"/>
    </source>
</evidence>
<evidence type="ECO:0000313" key="4">
    <source>
        <dbReference type="EMBL" id="RGS38960.1"/>
    </source>
</evidence>
<feature type="signal peptide" evidence="2">
    <location>
        <begin position="1"/>
        <end position="22"/>
    </location>
</feature>
<dbReference type="PANTHER" id="PTHR35807">
    <property type="entry name" value="TRANSCRIPTIONAL REGULATOR REDD-RELATED"/>
    <property type="match status" value="1"/>
</dbReference>
<dbReference type="EMBL" id="CP012801">
    <property type="protein sequence ID" value="ALJ59153.1"/>
    <property type="molecule type" value="Genomic_DNA"/>
</dbReference>
<dbReference type="Gene3D" id="2.120.10.80">
    <property type="entry name" value="Kelch-type beta propeller"/>
    <property type="match status" value="1"/>
</dbReference>
<dbReference type="PANTHER" id="PTHR35807:SF1">
    <property type="entry name" value="TRANSCRIPTIONAL REGULATOR REDD"/>
    <property type="match status" value="1"/>
</dbReference>
<organism evidence="3 5">
    <name type="scientific">Bacteroides cellulosilyticus</name>
    <dbReference type="NCBI Taxonomy" id="246787"/>
    <lineage>
        <taxon>Bacteria</taxon>
        <taxon>Pseudomonadati</taxon>
        <taxon>Bacteroidota</taxon>
        <taxon>Bacteroidia</taxon>
        <taxon>Bacteroidales</taxon>
        <taxon>Bacteroidaceae</taxon>
        <taxon>Bacteroides</taxon>
    </lineage>
</organism>
<gene>
    <name evidence="3" type="ORF">BcellWH2_01902</name>
    <name evidence="4" type="ORF">DWX97_03145</name>
</gene>
<feature type="chain" id="PRO_5035997368" evidence="2">
    <location>
        <begin position="23"/>
        <end position="851"/>
    </location>
</feature>
<accession>A0A0P0GGN2</accession>
<evidence type="ECO:0000256" key="1">
    <source>
        <dbReference type="SAM" id="Phobius"/>
    </source>
</evidence>
<keyword evidence="2" id="KW-0732">Signal</keyword>
<dbReference type="EMBL" id="QRVJ01000002">
    <property type="protein sequence ID" value="RGS38960.1"/>
    <property type="molecule type" value="Genomic_DNA"/>
</dbReference>
<dbReference type="AlphaFoldDB" id="A0A0P0GGN2"/>
<evidence type="ECO:0000313" key="6">
    <source>
        <dbReference type="Proteomes" id="UP000283341"/>
    </source>
</evidence>
<dbReference type="KEGG" id="bcel:BcellWH2_01902"/>
<dbReference type="SUPFAM" id="SSF117281">
    <property type="entry name" value="Kelch motif"/>
    <property type="match status" value="1"/>
</dbReference>
<name>A0A0P0GGN2_9BACE</name>
<reference evidence="3 5" key="1">
    <citation type="journal article" date="2015" name="Science">
        <title>Genetic determinants of in vivo fitness and diet responsiveness in multiple human gut Bacteroides.</title>
        <authorList>
            <person name="Wu M."/>
            <person name="McNulty N.P."/>
            <person name="Rodionov D.A."/>
            <person name="Khoroshkin M.S."/>
            <person name="Griffin N.W."/>
            <person name="Cheng J."/>
            <person name="Latreille P."/>
            <person name="Kerstetter R.A."/>
            <person name="Terrapon N."/>
            <person name="Henrissat B."/>
            <person name="Osterman A.L."/>
            <person name="Gordon J.I."/>
        </authorList>
    </citation>
    <scope>NUCLEOTIDE SEQUENCE [LARGE SCALE GENOMIC DNA]</scope>
    <source>
        <strain evidence="3 5">WH2</strain>
    </source>
</reference>
<feature type="transmembrane region" description="Helical" evidence="1">
    <location>
        <begin position="551"/>
        <end position="574"/>
    </location>
</feature>
<protein>
    <submittedName>
        <fullName evidence="3">Kelch motif protein</fullName>
    </submittedName>
</protein>
<evidence type="ECO:0000313" key="3">
    <source>
        <dbReference type="EMBL" id="ALJ59153.1"/>
    </source>
</evidence>
<keyword evidence="1" id="KW-1133">Transmembrane helix</keyword>
<evidence type="ECO:0000256" key="2">
    <source>
        <dbReference type="SAM" id="SignalP"/>
    </source>
</evidence>
<dbReference type="PATRIC" id="fig|246787.4.peg.1962"/>
<dbReference type="Proteomes" id="UP000283341">
    <property type="component" value="Unassembled WGS sequence"/>
</dbReference>
<keyword evidence="1" id="KW-0812">Transmembrane</keyword>
<dbReference type="InterPro" id="IPR015915">
    <property type="entry name" value="Kelch-typ_b-propeller"/>
</dbReference>
<reference evidence="4 6" key="2">
    <citation type="submission" date="2018-08" db="EMBL/GenBank/DDBJ databases">
        <title>A genome reference for cultivated species of the human gut microbiota.</title>
        <authorList>
            <person name="Zou Y."/>
            <person name="Xue W."/>
            <person name="Luo G."/>
        </authorList>
    </citation>
    <scope>NUCLEOTIDE SEQUENCE [LARGE SCALE GENOMIC DNA]</scope>
    <source>
        <strain evidence="4 6">AF22-3AC</strain>
    </source>
</reference>
<keyword evidence="1" id="KW-0472">Membrane</keyword>